<comment type="caution">
    <text evidence="1">The sequence shown here is derived from an EMBL/GenBank/DDBJ whole genome shotgun (WGS) entry which is preliminary data.</text>
</comment>
<keyword evidence="2" id="KW-1185">Reference proteome</keyword>
<protein>
    <submittedName>
        <fullName evidence="1">Uncharacterized protein</fullName>
    </submittedName>
</protein>
<dbReference type="EMBL" id="AKHW03006769">
    <property type="protein sequence ID" value="KYO18975.1"/>
    <property type="molecule type" value="Genomic_DNA"/>
</dbReference>
<name>A0A151M380_ALLMI</name>
<evidence type="ECO:0000313" key="2">
    <source>
        <dbReference type="Proteomes" id="UP000050525"/>
    </source>
</evidence>
<sequence>MNPVVQLCAVNEALQRKLTKYRHWKECSQKQDAQEYLCECVHQKIKVEEICSLIPSQAITEFAETASCEDLRFN</sequence>
<accession>A0A151M380</accession>
<reference evidence="1 2" key="1">
    <citation type="journal article" date="2012" name="Genome Biol.">
        <title>Sequencing three crocodilian genomes to illuminate the evolution of archosaurs and amniotes.</title>
        <authorList>
            <person name="St John J.A."/>
            <person name="Braun E.L."/>
            <person name="Isberg S.R."/>
            <person name="Miles L.G."/>
            <person name="Chong A.Y."/>
            <person name="Gongora J."/>
            <person name="Dalzell P."/>
            <person name="Moran C."/>
            <person name="Bed'hom B."/>
            <person name="Abzhanov A."/>
            <person name="Burgess S.C."/>
            <person name="Cooksey A.M."/>
            <person name="Castoe T.A."/>
            <person name="Crawford N.G."/>
            <person name="Densmore L.D."/>
            <person name="Drew J.C."/>
            <person name="Edwards S.V."/>
            <person name="Faircloth B.C."/>
            <person name="Fujita M.K."/>
            <person name="Greenwold M.J."/>
            <person name="Hoffmann F.G."/>
            <person name="Howard J.M."/>
            <person name="Iguchi T."/>
            <person name="Janes D.E."/>
            <person name="Khan S.Y."/>
            <person name="Kohno S."/>
            <person name="de Koning A.J."/>
            <person name="Lance S.L."/>
            <person name="McCarthy F.M."/>
            <person name="McCormack J.E."/>
            <person name="Merchant M.E."/>
            <person name="Peterson D.G."/>
            <person name="Pollock D.D."/>
            <person name="Pourmand N."/>
            <person name="Raney B.J."/>
            <person name="Roessler K.A."/>
            <person name="Sanford J.R."/>
            <person name="Sawyer R.H."/>
            <person name="Schmidt C.J."/>
            <person name="Triplett E.W."/>
            <person name="Tuberville T.D."/>
            <person name="Venegas-Anaya M."/>
            <person name="Howard J.T."/>
            <person name="Jarvis E.D."/>
            <person name="Guillette L.J.Jr."/>
            <person name="Glenn T.C."/>
            <person name="Green R.E."/>
            <person name="Ray D.A."/>
        </authorList>
    </citation>
    <scope>NUCLEOTIDE SEQUENCE [LARGE SCALE GENOMIC DNA]</scope>
    <source>
        <strain evidence="1">KSC_2009_1</strain>
    </source>
</reference>
<dbReference type="Proteomes" id="UP000050525">
    <property type="component" value="Unassembled WGS sequence"/>
</dbReference>
<proteinExistence type="predicted"/>
<evidence type="ECO:0000313" key="1">
    <source>
        <dbReference type="EMBL" id="KYO18975.1"/>
    </source>
</evidence>
<dbReference type="AlphaFoldDB" id="A0A151M380"/>
<gene>
    <name evidence="1" type="ORF">Y1Q_0018935</name>
</gene>
<organism evidence="1 2">
    <name type="scientific">Alligator mississippiensis</name>
    <name type="common">American alligator</name>
    <dbReference type="NCBI Taxonomy" id="8496"/>
    <lineage>
        <taxon>Eukaryota</taxon>
        <taxon>Metazoa</taxon>
        <taxon>Chordata</taxon>
        <taxon>Craniata</taxon>
        <taxon>Vertebrata</taxon>
        <taxon>Euteleostomi</taxon>
        <taxon>Archelosauria</taxon>
        <taxon>Archosauria</taxon>
        <taxon>Crocodylia</taxon>
        <taxon>Alligatoridae</taxon>
        <taxon>Alligatorinae</taxon>
        <taxon>Alligator</taxon>
    </lineage>
</organism>